<protein>
    <submittedName>
        <fullName evidence="2">Uncharacterized protein</fullName>
    </submittedName>
</protein>
<evidence type="ECO:0000256" key="1">
    <source>
        <dbReference type="SAM" id="Coils"/>
    </source>
</evidence>
<organism evidence="2 3">
    <name type="scientific">Rotaria magnacalcarata</name>
    <dbReference type="NCBI Taxonomy" id="392030"/>
    <lineage>
        <taxon>Eukaryota</taxon>
        <taxon>Metazoa</taxon>
        <taxon>Spiralia</taxon>
        <taxon>Gnathifera</taxon>
        <taxon>Rotifera</taxon>
        <taxon>Eurotatoria</taxon>
        <taxon>Bdelloidea</taxon>
        <taxon>Philodinida</taxon>
        <taxon>Philodinidae</taxon>
        <taxon>Rotaria</taxon>
    </lineage>
</organism>
<dbReference type="Proteomes" id="UP000663866">
    <property type="component" value="Unassembled WGS sequence"/>
</dbReference>
<proteinExistence type="predicted"/>
<dbReference type="EMBL" id="CAJOBG010006132">
    <property type="protein sequence ID" value="CAF4177158.1"/>
    <property type="molecule type" value="Genomic_DNA"/>
</dbReference>
<gene>
    <name evidence="2" type="ORF">OVN521_LOCUS25059</name>
</gene>
<dbReference type="AlphaFoldDB" id="A0A819ZZB7"/>
<evidence type="ECO:0000313" key="2">
    <source>
        <dbReference type="EMBL" id="CAF4177158.1"/>
    </source>
</evidence>
<keyword evidence="3" id="KW-1185">Reference proteome</keyword>
<keyword evidence="1" id="KW-0175">Coiled coil</keyword>
<evidence type="ECO:0000313" key="3">
    <source>
        <dbReference type="Proteomes" id="UP000663866"/>
    </source>
</evidence>
<name>A0A819ZZB7_9BILA</name>
<feature type="coiled-coil region" evidence="1">
    <location>
        <begin position="16"/>
        <end position="78"/>
    </location>
</feature>
<accession>A0A819ZZB7</accession>
<sequence length="93" mass="10906">MEPTVLNVIEKENIPVQGKKKSLDELENEIEQLKEHMKQQNILMLKQQSDLDKLHENIKKKDKEIMDLKGQLQKAKENEYYKSDSSNSPPSQQ</sequence>
<comment type="caution">
    <text evidence="2">The sequence shown here is derived from an EMBL/GenBank/DDBJ whole genome shotgun (WGS) entry which is preliminary data.</text>
</comment>
<reference evidence="2" key="1">
    <citation type="submission" date="2021-02" db="EMBL/GenBank/DDBJ databases">
        <authorList>
            <person name="Nowell W R."/>
        </authorList>
    </citation>
    <scope>NUCLEOTIDE SEQUENCE</scope>
</reference>